<accession>A0A7U4QJ80</accession>
<dbReference type="GO" id="GO:0016787">
    <property type="term" value="F:hydrolase activity"/>
    <property type="evidence" value="ECO:0007669"/>
    <property type="project" value="UniProtKB-KW"/>
</dbReference>
<dbReference type="GO" id="GO:0004540">
    <property type="term" value="F:RNA nuclease activity"/>
    <property type="evidence" value="ECO:0007669"/>
    <property type="project" value="InterPro"/>
</dbReference>
<dbReference type="InterPro" id="IPR037038">
    <property type="entry name" value="HepT-like_sf"/>
</dbReference>
<dbReference type="GO" id="GO:0000166">
    <property type="term" value="F:nucleotide binding"/>
    <property type="evidence" value="ECO:0007669"/>
    <property type="project" value="UniProtKB-KW"/>
</dbReference>
<evidence type="ECO:0008006" key="9">
    <source>
        <dbReference type="Google" id="ProtNLM"/>
    </source>
</evidence>
<dbReference type="Proteomes" id="UP000070560">
    <property type="component" value="Chromosome"/>
</dbReference>
<evidence type="ECO:0000256" key="6">
    <source>
        <dbReference type="ARBA" id="ARBA00024207"/>
    </source>
</evidence>
<name>A0A7U4QJ80_DESA2</name>
<protein>
    <recommendedName>
        <fullName evidence="9">DUF86 domain-containing protein</fullName>
    </recommendedName>
</protein>
<dbReference type="AlphaFoldDB" id="A0A7U4QJ80"/>
<proteinExistence type="inferred from homology"/>
<dbReference type="InterPro" id="IPR051813">
    <property type="entry name" value="HepT_RNase_toxin"/>
</dbReference>
<reference evidence="7 8" key="1">
    <citation type="submission" date="2015-10" db="EMBL/GenBank/DDBJ databases">
        <title>Candidatus Desulfofervidus auxilii, a hydrogenotrophic sulfate-reducing bacterium involved in the thermophilic anaerobic oxidation of methane.</title>
        <authorList>
            <person name="Krukenberg V."/>
            <person name="Richter M."/>
            <person name="Wegener G."/>
        </authorList>
    </citation>
    <scope>NUCLEOTIDE SEQUENCE [LARGE SCALE GENOMIC DNA]</scope>
    <source>
        <strain evidence="7 8">HS1</strain>
    </source>
</reference>
<dbReference type="Pfam" id="PF01934">
    <property type="entry name" value="HepT-like"/>
    <property type="match status" value="1"/>
</dbReference>
<keyword evidence="2" id="KW-1277">Toxin-antitoxin system</keyword>
<dbReference type="PANTHER" id="PTHR34139">
    <property type="entry name" value="UPF0331 PROTEIN MJ0127"/>
    <property type="match status" value="1"/>
</dbReference>
<evidence type="ECO:0000313" key="7">
    <source>
        <dbReference type="EMBL" id="AMM40373.1"/>
    </source>
</evidence>
<keyword evidence="5" id="KW-0378">Hydrolase</keyword>
<evidence type="ECO:0000256" key="3">
    <source>
        <dbReference type="ARBA" id="ARBA00022722"/>
    </source>
</evidence>
<dbReference type="GO" id="GO:0110001">
    <property type="term" value="C:toxin-antitoxin complex"/>
    <property type="evidence" value="ECO:0007669"/>
    <property type="project" value="InterPro"/>
</dbReference>
<dbReference type="OrthoDB" id="9802833at2"/>
<evidence type="ECO:0000256" key="4">
    <source>
        <dbReference type="ARBA" id="ARBA00022741"/>
    </source>
</evidence>
<dbReference type="EMBL" id="CP013015">
    <property type="protein sequence ID" value="AMM40373.1"/>
    <property type="molecule type" value="Genomic_DNA"/>
</dbReference>
<comment type="similarity">
    <text evidence="6">Belongs to the HepT RNase toxin family.</text>
</comment>
<keyword evidence="4" id="KW-0547">Nucleotide-binding</keyword>
<keyword evidence="3" id="KW-0540">Nuclease</keyword>
<sequence length="115" mass="13701">MSIFPLEYLRHIMDEIEYLIDRSANLSKEDFLGDETLKRAFVRSIEIIGEAVKKIPSDFKQKYSHIEWRAMAGMRDKLIHDYFGIDYEIVWDVVTNKIPTLRLKIKEILDKERPI</sequence>
<evidence type="ECO:0000256" key="5">
    <source>
        <dbReference type="ARBA" id="ARBA00022801"/>
    </source>
</evidence>
<evidence type="ECO:0000313" key="8">
    <source>
        <dbReference type="Proteomes" id="UP000070560"/>
    </source>
</evidence>
<keyword evidence="1" id="KW-0597">Phosphoprotein</keyword>
<organism evidence="7 8">
    <name type="scientific">Desulfofervidus auxilii</name>
    <dbReference type="NCBI Taxonomy" id="1621989"/>
    <lineage>
        <taxon>Bacteria</taxon>
        <taxon>Pseudomonadati</taxon>
        <taxon>Thermodesulfobacteriota</taxon>
        <taxon>Candidatus Desulfofervidia</taxon>
        <taxon>Candidatus Desulfofervidales</taxon>
        <taxon>Candidatus Desulfofervidaceae</taxon>
        <taxon>Candidatus Desulfofervidus</taxon>
    </lineage>
</organism>
<evidence type="ECO:0000256" key="2">
    <source>
        <dbReference type="ARBA" id="ARBA00022649"/>
    </source>
</evidence>
<dbReference type="PANTHER" id="PTHR34139:SF1">
    <property type="entry name" value="RNASE MJ1380-RELATED"/>
    <property type="match status" value="1"/>
</dbReference>
<keyword evidence="8" id="KW-1185">Reference proteome</keyword>
<evidence type="ECO:0000256" key="1">
    <source>
        <dbReference type="ARBA" id="ARBA00022553"/>
    </source>
</evidence>
<dbReference type="InterPro" id="IPR008201">
    <property type="entry name" value="HepT-like"/>
</dbReference>
<dbReference type="Gene3D" id="1.20.120.580">
    <property type="entry name" value="bsu32300-like"/>
    <property type="match status" value="1"/>
</dbReference>
<dbReference type="KEGG" id="daw:HS1_000567"/>
<dbReference type="RefSeq" id="WP_066060724.1">
    <property type="nucleotide sequence ID" value="NZ_CP013015.1"/>
</dbReference>
<gene>
    <name evidence="7" type="ORF">HS1_000567</name>
</gene>